<dbReference type="Proteomes" id="UP000075243">
    <property type="component" value="Chromosome 10"/>
</dbReference>
<sequence length="335" mass="37073">MASVTGKKIVEEVSGWLRVYDDGSVNRSWTGPPELEFFVRPVPPHREFIDGIATNDVVIDPNTNLTVRIYIPQTEHSTVPHKNNTTPKLPLFLHFHGGGFCFSQPDWFLYYHFYSNLARKTPCVLVSVYLPLAPEHKLPAACDAASAAFTWLGAIARSEAHESWLVNLADFNHVFLIGDSTGGNVVHEPVRLSGAIALHPGFLRAELRGSFYEKTETPFLTRDMINKFMDLAVPVASERSKDHPVISPMGPRAPPLAALSLPPVMVAVAEEDLLFDTEMEYCEAMKGAGKEVEVVVSHGVGHCFYLNKIAIESDPKTALEVDKLIQAIVDFVSKH</sequence>
<dbReference type="SUPFAM" id="SSF53474">
    <property type="entry name" value="alpha/beta-Hydrolases"/>
    <property type="match status" value="1"/>
</dbReference>
<proteinExistence type="inferred from homology"/>
<evidence type="ECO:0000259" key="2">
    <source>
        <dbReference type="Pfam" id="PF07859"/>
    </source>
</evidence>
<protein>
    <submittedName>
        <fullName evidence="3">Gibberellin receptor GID1L2</fullName>
        <ecNumber evidence="3">3.1.1.3</ecNumber>
    </submittedName>
</protein>
<dbReference type="EC" id="3.1.1.3" evidence="3"/>
<dbReference type="InterPro" id="IPR050466">
    <property type="entry name" value="Carboxylest/Gibb_receptor"/>
</dbReference>
<dbReference type="AlphaFoldDB" id="A0A151SZ37"/>
<dbReference type="EMBL" id="CM003612">
    <property type="protein sequence ID" value="KYP60080.1"/>
    <property type="molecule type" value="Genomic_DNA"/>
</dbReference>
<dbReference type="ESTHER" id="cajca-a0a151sz37">
    <property type="family name" value="Plant_carboxylesterase"/>
</dbReference>
<dbReference type="OMA" id="RITHPSW"/>
<keyword evidence="3" id="KW-0378">Hydrolase</keyword>
<dbReference type="Gene3D" id="3.40.50.1820">
    <property type="entry name" value="alpha/beta hydrolase"/>
    <property type="match status" value="1"/>
</dbReference>
<keyword evidence="3" id="KW-0675">Receptor</keyword>
<evidence type="ECO:0000313" key="3">
    <source>
        <dbReference type="EMBL" id="KYP60080.1"/>
    </source>
</evidence>
<gene>
    <name evidence="3" type="ORF">KK1_015528</name>
</gene>
<name>A0A151SZ37_CAJCA</name>
<reference evidence="3 4" key="1">
    <citation type="journal article" date="2012" name="Nat. Biotechnol.">
        <title>Draft genome sequence of pigeonpea (Cajanus cajan), an orphan legume crop of resource-poor farmers.</title>
        <authorList>
            <person name="Varshney R.K."/>
            <person name="Chen W."/>
            <person name="Li Y."/>
            <person name="Bharti A.K."/>
            <person name="Saxena R.K."/>
            <person name="Schlueter J.A."/>
            <person name="Donoghue M.T."/>
            <person name="Azam S."/>
            <person name="Fan G."/>
            <person name="Whaley A.M."/>
            <person name="Farmer A.D."/>
            <person name="Sheridan J."/>
            <person name="Iwata A."/>
            <person name="Tuteja R."/>
            <person name="Penmetsa R.V."/>
            <person name="Wu W."/>
            <person name="Upadhyaya H.D."/>
            <person name="Yang S.P."/>
            <person name="Shah T."/>
            <person name="Saxena K.B."/>
            <person name="Michael T."/>
            <person name="McCombie W.R."/>
            <person name="Yang B."/>
            <person name="Zhang G."/>
            <person name="Yang H."/>
            <person name="Wang J."/>
            <person name="Spillane C."/>
            <person name="Cook D.R."/>
            <person name="May G.D."/>
            <person name="Xu X."/>
            <person name="Jackson S.A."/>
        </authorList>
    </citation>
    <scope>NUCLEOTIDE SEQUENCE [LARGE SCALE GENOMIC DNA]</scope>
    <source>
        <strain evidence="4">cv. Asha</strain>
    </source>
</reference>
<accession>A0A151SZ37</accession>
<dbReference type="Gramene" id="C.cajan_15090.t">
    <property type="protein sequence ID" value="C.cajan_15090.t"/>
    <property type="gene ID" value="C.cajan_15090"/>
</dbReference>
<evidence type="ECO:0000256" key="1">
    <source>
        <dbReference type="ARBA" id="ARBA00010515"/>
    </source>
</evidence>
<dbReference type="InterPro" id="IPR029058">
    <property type="entry name" value="AB_hydrolase_fold"/>
</dbReference>
<organism evidence="3 4">
    <name type="scientific">Cajanus cajan</name>
    <name type="common">Pigeon pea</name>
    <name type="synonym">Cajanus indicus</name>
    <dbReference type="NCBI Taxonomy" id="3821"/>
    <lineage>
        <taxon>Eukaryota</taxon>
        <taxon>Viridiplantae</taxon>
        <taxon>Streptophyta</taxon>
        <taxon>Embryophyta</taxon>
        <taxon>Tracheophyta</taxon>
        <taxon>Spermatophyta</taxon>
        <taxon>Magnoliopsida</taxon>
        <taxon>eudicotyledons</taxon>
        <taxon>Gunneridae</taxon>
        <taxon>Pentapetalae</taxon>
        <taxon>rosids</taxon>
        <taxon>fabids</taxon>
        <taxon>Fabales</taxon>
        <taxon>Fabaceae</taxon>
        <taxon>Papilionoideae</taxon>
        <taxon>50 kb inversion clade</taxon>
        <taxon>NPAAA clade</taxon>
        <taxon>indigoferoid/millettioid clade</taxon>
        <taxon>Phaseoleae</taxon>
        <taxon>Cajanus</taxon>
    </lineage>
</organism>
<evidence type="ECO:0000313" key="4">
    <source>
        <dbReference type="Proteomes" id="UP000075243"/>
    </source>
</evidence>
<keyword evidence="4" id="KW-1185">Reference proteome</keyword>
<comment type="similarity">
    <text evidence="1">Belongs to the 'GDXG' lipolytic enzyme family.</text>
</comment>
<dbReference type="PANTHER" id="PTHR23024">
    <property type="entry name" value="ARYLACETAMIDE DEACETYLASE"/>
    <property type="match status" value="1"/>
</dbReference>
<dbReference type="PANTHER" id="PTHR23024:SF139">
    <property type="entry name" value="CARBOXYLESTERASE 15-RELATED"/>
    <property type="match status" value="1"/>
</dbReference>
<dbReference type="InterPro" id="IPR013094">
    <property type="entry name" value="AB_hydrolase_3"/>
</dbReference>
<dbReference type="GO" id="GO:0004806">
    <property type="term" value="F:triacylglycerol lipase activity"/>
    <property type="evidence" value="ECO:0007669"/>
    <property type="project" value="UniProtKB-EC"/>
</dbReference>
<dbReference type="Pfam" id="PF07859">
    <property type="entry name" value="Abhydrolase_3"/>
    <property type="match status" value="1"/>
</dbReference>
<feature type="domain" description="Alpha/beta hydrolase fold-3" evidence="2">
    <location>
        <begin position="93"/>
        <end position="305"/>
    </location>
</feature>